<dbReference type="Gramene" id="AET6Gv21002300.13">
    <property type="protein sequence ID" value="AET6Gv21002300.13"/>
    <property type="gene ID" value="AET6Gv21002300"/>
</dbReference>
<dbReference type="AlphaFoldDB" id="A0A453Q6P1"/>
<proteinExistence type="predicted"/>
<dbReference type="Proteomes" id="UP000015105">
    <property type="component" value="Chromosome 6D"/>
</dbReference>
<evidence type="ECO:0000313" key="1">
    <source>
        <dbReference type="EnsemblPlants" id="AET6Gv21002300.13"/>
    </source>
</evidence>
<keyword evidence="2" id="KW-1185">Reference proteome</keyword>
<dbReference type="EnsemblPlants" id="AET6Gv21002300.13">
    <property type="protein sequence ID" value="AET6Gv21002300.13"/>
    <property type="gene ID" value="AET6Gv21002300"/>
</dbReference>
<organism evidence="1 2">
    <name type="scientific">Aegilops tauschii subsp. strangulata</name>
    <name type="common">Goatgrass</name>
    <dbReference type="NCBI Taxonomy" id="200361"/>
    <lineage>
        <taxon>Eukaryota</taxon>
        <taxon>Viridiplantae</taxon>
        <taxon>Streptophyta</taxon>
        <taxon>Embryophyta</taxon>
        <taxon>Tracheophyta</taxon>
        <taxon>Spermatophyta</taxon>
        <taxon>Magnoliopsida</taxon>
        <taxon>Liliopsida</taxon>
        <taxon>Poales</taxon>
        <taxon>Poaceae</taxon>
        <taxon>BOP clade</taxon>
        <taxon>Pooideae</taxon>
        <taxon>Triticodae</taxon>
        <taxon>Triticeae</taxon>
        <taxon>Triticinae</taxon>
        <taxon>Aegilops</taxon>
    </lineage>
</organism>
<reference evidence="2" key="2">
    <citation type="journal article" date="2017" name="Nat. Plants">
        <title>The Aegilops tauschii genome reveals multiple impacts of transposons.</title>
        <authorList>
            <person name="Zhao G."/>
            <person name="Zou C."/>
            <person name="Li K."/>
            <person name="Wang K."/>
            <person name="Li T."/>
            <person name="Gao L."/>
            <person name="Zhang X."/>
            <person name="Wang H."/>
            <person name="Yang Z."/>
            <person name="Liu X."/>
            <person name="Jiang W."/>
            <person name="Mao L."/>
            <person name="Kong X."/>
            <person name="Jiao Y."/>
            <person name="Jia J."/>
        </authorList>
    </citation>
    <scope>NUCLEOTIDE SEQUENCE [LARGE SCALE GENOMIC DNA]</scope>
    <source>
        <strain evidence="2">cv. AL8/78</strain>
    </source>
</reference>
<sequence>VPNLLVKHPPNFGASALTPQEIECWRCIHELTELRMAPKPSASSSSRKQRAVSLPFANITKMYH</sequence>
<reference evidence="1" key="5">
    <citation type="journal article" date="2021" name="G3 (Bethesda)">
        <title>Aegilops tauschii genome assembly Aet v5.0 features greater sequence contiguity and improved annotation.</title>
        <authorList>
            <person name="Wang L."/>
            <person name="Zhu T."/>
            <person name="Rodriguez J.C."/>
            <person name="Deal K.R."/>
            <person name="Dubcovsky J."/>
            <person name="McGuire P.E."/>
            <person name="Lux T."/>
            <person name="Spannagl M."/>
            <person name="Mayer K.F.X."/>
            <person name="Baldrich P."/>
            <person name="Meyers B.C."/>
            <person name="Huo N."/>
            <person name="Gu Y.Q."/>
            <person name="Zhou H."/>
            <person name="Devos K.M."/>
            <person name="Bennetzen J.L."/>
            <person name="Unver T."/>
            <person name="Budak H."/>
            <person name="Gulick P.J."/>
            <person name="Galiba G."/>
            <person name="Kalapos B."/>
            <person name="Nelson D.R."/>
            <person name="Li P."/>
            <person name="You F.M."/>
            <person name="Luo M.C."/>
            <person name="Dvorak J."/>
        </authorList>
    </citation>
    <scope>NUCLEOTIDE SEQUENCE [LARGE SCALE GENOMIC DNA]</scope>
    <source>
        <strain evidence="1">cv. AL8/78</strain>
    </source>
</reference>
<accession>A0A453Q6P1</accession>
<reference evidence="1" key="4">
    <citation type="submission" date="2019-03" db="UniProtKB">
        <authorList>
            <consortium name="EnsemblPlants"/>
        </authorList>
    </citation>
    <scope>IDENTIFICATION</scope>
</reference>
<reference evidence="1" key="3">
    <citation type="journal article" date="2017" name="Nature">
        <title>Genome sequence of the progenitor of the wheat D genome Aegilops tauschii.</title>
        <authorList>
            <person name="Luo M.C."/>
            <person name="Gu Y.Q."/>
            <person name="Puiu D."/>
            <person name="Wang H."/>
            <person name="Twardziok S.O."/>
            <person name="Deal K.R."/>
            <person name="Huo N."/>
            <person name="Zhu T."/>
            <person name="Wang L."/>
            <person name="Wang Y."/>
            <person name="McGuire P.E."/>
            <person name="Liu S."/>
            <person name="Long H."/>
            <person name="Ramasamy R.K."/>
            <person name="Rodriguez J.C."/>
            <person name="Van S.L."/>
            <person name="Yuan L."/>
            <person name="Wang Z."/>
            <person name="Xia Z."/>
            <person name="Xiao L."/>
            <person name="Anderson O.D."/>
            <person name="Ouyang S."/>
            <person name="Liang Y."/>
            <person name="Zimin A.V."/>
            <person name="Pertea G."/>
            <person name="Qi P."/>
            <person name="Bennetzen J.L."/>
            <person name="Dai X."/>
            <person name="Dawson M.W."/>
            <person name="Muller H.G."/>
            <person name="Kugler K."/>
            <person name="Rivarola-Duarte L."/>
            <person name="Spannagl M."/>
            <person name="Mayer K.F.X."/>
            <person name="Lu F.H."/>
            <person name="Bevan M.W."/>
            <person name="Leroy P."/>
            <person name="Li P."/>
            <person name="You F.M."/>
            <person name="Sun Q."/>
            <person name="Liu Z."/>
            <person name="Lyons E."/>
            <person name="Wicker T."/>
            <person name="Salzberg S.L."/>
            <person name="Devos K.M."/>
            <person name="Dvorak J."/>
        </authorList>
    </citation>
    <scope>NUCLEOTIDE SEQUENCE [LARGE SCALE GENOMIC DNA]</scope>
    <source>
        <strain evidence="1">cv. AL8/78</strain>
    </source>
</reference>
<reference evidence="2" key="1">
    <citation type="journal article" date="2014" name="Science">
        <title>Ancient hybridizations among the ancestral genomes of bread wheat.</title>
        <authorList>
            <consortium name="International Wheat Genome Sequencing Consortium,"/>
            <person name="Marcussen T."/>
            <person name="Sandve S.R."/>
            <person name="Heier L."/>
            <person name="Spannagl M."/>
            <person name="Pfeifer M."/>
            <person name="Jakobsen K.S."/>
            <person name="Wulff B.B."/>
            <person name="Steuernagel B."/>
            <person name="Mayer K.F."/>
            <person name="Olsen O.A."/>
        </authorList>
    </citation>
    <scope>NUCLEOTIDE SEQUENCE [LARGE SCALE GENOMIC DNA]</scope>
    <source>
        <strain evidence="2">cv. AL8/78</strain>
    </source>
</reference>
<evidence type="ECO:0000313" key="2">
    <source>
        <dbReference type="Proteomes" id="UP000015105"/>
    </source>
</evidence>
<protein>
    <submittedName>
        <fullName evidence="1">Uncharacterized protein</fullName>
    </submittedName>
</protein>
<name>A0A453Q6P1_AEGTS</name>